<dbReference type="InterPro" id="IPR020988">
    <property type="entry name" value="Pept_U32_collagenase"/>
</dbReference>
<dbReference type="Proteomes" id="UP000280696">
    <property type="component" value="Unassembled WGS sequence"/>
</dbReference>
<dbReference type="InterPro" id="IPR051454">
    <property type="entry name" value="RNA/ubiquinone_mod_enzymes"/>
</dbReference>
<name>A0A3A9AN37_9FIRM</name>
<protein>
    <submittedName>
        <fullName evidence="2">U32 family peptidase</fullName>
    </submittedName>
</protein>
<evidence type="ECO:0000259" key="1">
    <source>
        <dbReference type="Pfam" id="PF12392"/>
    </source>
</evidence>
<evidence type="ECO:0000313" key="2">
    <source>
        <dbReference type="EMBL" id="RKI92812.1"/>
    </source>
</evidence>
<gene>
    <name evidence="2" type="ORF">D7V94_05700</name>
</gene>
<comment type="caution">
    <text evidence="2">The sequence shown here is derived from an EMBL/GenBank/DDBJ whole genome shotgun (WGS) entry which is preliminary data.</text>
</comment>
<dbReference type="PROSITE" id="PS01276">
    <property type="entry name" value="PEPTIDASE_U32"/>
    <property type="match status" value="1"/>
</dbReference>
<organism evidence="2 3">
    <name type="scientific">Parablautia intestinalis</name>
    <dbReference type="NCBI Taxonomy" id="2320100"/>
    <lineage>
        <taxon>Bacteria</taxon>
        <taxon>Bacillati</taxon>
        <taxon>Bacillota</taxon>
        <taxon>Clostridia</taxon>
        <taxon>Lachnospirales</taxon>
        <taxon>Lachnospiraceae</taxon>
        <taxon>Parablautia</taxon>
    </lineage>
</organism>
<keyword evidence="3" id="KW-1185">Reference proteome</keyword>
<accession>A0A3A9AN37</accession>
<dbReference type="Pfam" id="PF01136">
    <property type="entry name" value="Peptidase_U32"/>
    <property type="match status" value="1"/>
</dbReference>
<dbReference type="OrthoDB" id="9807498at2"/>
<dbReference type="InterPro" id="IPR001539">
    <property type="entry name" value="Peptidase_U32"/>
</dbReference>
<dbReference type="RefSeq" id="WP_120467671.1">
    <property type="nucleotide sequence ID" value="NZ_RAYQ01000004.1"/>
</dbReference>
<dbReference type="PANTHER" id="PTHR30217:SF10">
    <property type="entry name" value="23S RRNA 5-HYDROXYCYTIDINE C2501 SYNTHASE"/>
    <property type="match status" value="1"/>
</dbReference>
<reference evidence="2 3" key="1">
    <citation type="submission" date="2018-09" db="EMBL/GenBank/DDBJ databases">
        <title>Murine metabolic-syndrome-specific gut microbial biobank.</title>
        <authorList>
            <person name="Liu C."/>
        </authorList>
    </citation>
    <scope>NUCLEOTIDE SEQUENCE [LARGE SCALE GENOMIC DNA]</scope>
    <source>
        <strain evidence="2 3">0.1xD8-82</strain>
    </source>
</reference>
<dbReference type="Pfam" id="PF12392">
    <property type="entry name" value="DUF3656"/>
    <property type="match status" value="1"/>
</dbReference>
<dbReference type="AlphaFoldDB" id="A0A3A9AN37"/>
<feature type="domain" description="Peptidase U32 collagenase" evidence="1">
    <location>
        <begin position="329"/>
        <end position="445"/>
    </location>
</feature>
<proteinExistence type="predicted"/>
<dbReference type="EMBL" id="RAYQ01000004">
    <property type="protein sequence ID" value="RKI92812.1"/>
    <property type="molecule type" value="Genomic_DNA"/>
</dbReference>
<dbReference type="PANTHER" id="PTHR30217">
    <property type="entry name" value="PEPTIDASE U32 FAMILY"/>
    <property type="match status" value="1"/>
</dbReference>
<evidence type="ECO:0000313" key="3">
    <source>
        <dbReference type="Proteomes" id="UP000280696"/>
    </source>
</evidence>
<sequence length="767" mass="86644">MKKVELLAPAGNFDALKGVIKAGADAVYLGGTLYSARAYADNFTQDEICEGIHLAHVFGRRMYLTVNTLVKEKELDSLYQYMKPFYEEGLDGVIVQDLGVLRFLQSCFPDLPFHASTQMTITGSRGAALVKKEGISRVVPARELSLEEIIKIKEETGLEIETFVHGAMCYCYSGQCLLSSILGGRSGNRGRCAQPCRLPYETGGKKGYLLSMRDMCTIELLPELIESGIDSFKIEGRMKKPAYAAGVTAIYRKYIDRYYENRAEQRLPLTPDRLMTQKSSGHSALTVSYKVSGEDMDILRSLYIRSEIGAGYYKRHNGREMISMHSPAYRETDGKLLADMEERYIKSGLLRAVKAKIRLVPGEPACLTLVSVEKESIQVTITGDMVQEACRQPLTAEKVRQQMQKSGESPLRAVQVEVEMSSPVFLPVSSLNELRRRALSAMEDAFIFQAGLAYRERKTVPFREPQFTEPKLTQRAFAGQKLSGQKLFHAVVRTPGQLEAALEEGICRIYLDYSLLEGEEGGLFARLSAAKPAQLREAGTEDEYEFYLATPYIVREKDIKYLKKIENAFATGLFTGILIRNFESFLFFRETAAREQIVLDANLYIWNREAAAFWQNRAGEFYLPVECNMHEWRDLLKRCPENGMKACAIVYGRLPVMITANCVKKTVGSCNKTGGITMLKDRYQKQFPVYTDCLCCYNVIYNSVPLSLHSLAGSKQAELLANFRLDFTVEEKQEALQVIRYFKGLRAKESEPFYKEYTTGHYKRGVD</sequence>